<dbReference type="EMBL" id="NIGF01000009">
    <property type="protein sequence ID" value="PQV63786.1"/>
    <property type="molecule type" value="Genomic_DNA"/>
</dbReference>
<evidence type="ECO:0000313" key="3">
    <source>
        <dbReference type="Proteomes" id="UP000237684"/>
    </source>
</evidence>
<dbReference type="RefSeq" id="WP_105483944.1">
    <property type="nucleotide sequence ID" value="NZ_NIGF01000009.1"/>
</dbReference>
<evidence type="ECO:0000256" key="1">
    <source>
        <dbReference type="SAM" id="MobiDB-lite"/>
    </source>
</evidence>
<comment type="caution">
    <text evidence="2">The sequence shown here is derived from an EMBL/GenBank/DDBJ whole genome shotgun (WGS) entry which is preliminary data.</text>
</comment>
<feature type="region of interest" description="Disordered" evidence="1">
    <location>
        <begin position="1"/>
        <end position="23"/>
    </location>
</feature>
<dbReference type="Proteomes" id="UP000237684">
    <property type="component" value="Unassembled WGS sequence"/>
</dbReference>
<proteinExistence type="predicted"/>
<evidence type="ECO:0000313" key="2">
    <source>
        <dbReference type="EMBL" id="PQV63786.1"/>
    </source>
</evidence>
<reference evidence="2 3" key="1">
    <citation type="journal article" date="2018" name="Syst. Appl. Microbiol.">
        <title>Abditibacterium utsteinense sp. nov., the first cultivated member of candidate phylum FBP, isolated from ice-free Antarctic soil samples.</title>
        <authorList>
            <person name="Tahon G."/>
            <person name="Tytgat B."/>
            <person name="Lebbe L."/>
            <person name="Carlier A."/>
            <person name="Willems A."/>
        </authorList>
    </citation>
    <scope>NUCLEOTIDE SEQUENCE [LARGE SCALE GENOMIC DNA]</scope>
    <source>
        <strain evidence="2 3">LMG 29911</strain>
    </source>
</reference>
<protein>
    <submittedName>
        <fullName evidence="2">Uncharacterized protein</fullName>
    </submittedName>
</protein>
<keyword evidence="3" id="KW-1185">Reference proteome</keyword>
<sequence length="72" mass="7983">MDNSNDTHNDQSLLETKSLWEGHSPTLPDLALEAEKLRGAICPNCGAMLEARKCKLFCPRLGCGYLVTCSEW</sequence>
<name>A0A2S8SSN1_9BACT</name>
<gene>
    <name evidence="2" type="ORF">B1R32_109126</name>
</gene>
<organism evidence="2 3">
    <name type="scientific">Abditibacterium utsteinense</name>
    <dbReference type="NCBI Taxonomy" id="1960156"/>
    <lineage>
        <taxon>Bacteria</taxon>
        <taxon>Pseudomonadati</taxon>
        <taxon>Abditibacteriota</taxon>
        <taxon>Abditibacteriia</taxon>
        <taxon>Abditibacteriales</taxon>
        <taxon>Abditibacteriaceae</taxon>
        <taxon>Abditibacterium</taxon>
    </lineage>
</organism>
<accession>A0A2S8SSN1</accession>
<dbReference type="InParanoid" id="A0A2S8SSN1"/>
<dbReference type="AlphaFoldDB" id="A0A2S8SSN1"/>